<dbReference type="Proteomes" id="UP000594205">
    <property type="component" value="Chromosome"/>
</dbReference>
<evidence type="ECO:0000313" key="3">
    <source>
        <dbReference type="Proteomes" id="UP000594205"/>
    </source>
</evidence>
<keyword evidence="1" id="KW-0812">Transmembrane</keyword>
<gene>
    <name evidence="2" type="ORF">IM697_04730</name>
</gene>
<keyword evidence="1" id="KW-1133">Transmembrane helix</keyword>
<feature type="transmembrane region" description="Helical" evidence="1">
    <location>
        <begin position="69"/>
        <end position="87"/>
    </location>
</feature>
<dbReference type="RefSeq" id="WP_194045026.1">
    <property type="nucleotide sequence ID" value="NZ_CP063373.1"/>
</dbReference>
<feature type="transmembrane region" description="Helical" evidence="1">
    <location>
        <begin position="121"/>
        <end position="141"/>
    </location>
</feature>
<feature type="transmembrane region" description="Helical" evidence="1">
    <location>
        <begin position="94"/>
        <end position="115"/>
    </location>
</feature>
<name>A0A7M2SR50_9ACTN</name>
<evidence type="ECO:0000256" key="1">
    <source>
        <dbReference type="SAM" id="Phobius"/>
    </source>
</evidence>
<accession>A0A7M2SR50</accession>
<proteinExistence type="predicted"/>
<reference evidence="2 3" key="1">
    <citation type="submission" date="2020-10" db="EMBL/GenBank/DDBJ databases">
        <title>Streptomyces ferrugineus complate genome analysis.</title>
        <authorList>
            <person name="Anwar N."/>
        </authorList>
    </citation>
    <scope>NUCLEOTIDE SEQUENCE [LARGE SCALE GENOMIC DNA]</scope>
    <source>
        <strain evidence="2 3">CCTCC AA2014009</strain>
    </source>
</reference>
<evidence type="ECO:0000313" key="2">
    <source>
        <dbReference type="EMBL" id="QOV37731.1"/>
    </source>
</evidence>
<protein>
    <submittedName>
        <fullName evidence="2">Uncharacterized protein</fullName>
    </submittedName>
</protein>
<dbReference type="KEGG" id="sfeu:IM697_04730"/>
<dbReference type="EMBL" id="CP063373">
    <property type="protein sequence ID" value="QOV37731.1"/>
    <property type="molecule type" value="Genomic_DNA"/>
</dbReference>
<sequence>MTKPETSGRTRRGTALAGLLTATAAAVAAVRAVWFWGESDATREAVEHSARLADSARETVLTLQSVLNWGWAATAVLLAVLATLVWLASVGRWLLFGLSALFCLPLGIAGWRLPAAPGLDVLSLVFCGCVIAASAVALLTAPREG</sequence>
<organism evidence="2 3">
    <name type="scientific">Streptomyces ferrugineus</name>
    <dbReference type="NCBI Taxonomy" id="1413221"/>
    <lineage>
        <taxon>Bacteria</taxon>
        <taxon>Bacillati</taxon>
        <taxon>Actinomycetota</taxon>
        <taxon>Actinomycetes</taxon>
        <taxon>Kitasatosporales</taxon>
        <taxon>Streptomycetaceae</taxon>
        <taxon>Streptomyces</taxon>
    </lineage>
</organism>
<keyword evidence="3" id="KW-1185">Reference proteome</keyword>
<keyword evidence="1" id="KW-0472">Membrane</keyword>
<dbReference type="AlphaFoldDB" id="A0A7M2SR50"/>